<comment type="caution">
    <text evidence="2">The sequence shown here is derived from an EMBL/GenBank/DDBJ whole genome shotgun (WGS) entry which is preliminary data.</text>
</comment>
<dbReference type="Proteomes" id="UP000663879">
    <property type="component" value="Unassembled WGS sequence"/>
</dbReference>
<dbReference type="EMBL" id="CAJNOC010002112">
    <property type="protein sequence ID" value="CAF0913145.1"/>
    <property type="molecule type" value="Genomic_DNA"/>
</dbReference>
<feature type="region of interest" description="Disordered" evidence="1">
    <location>
        <begin position="24"/>
        <end position="51"/>
    </location>
</feature>
<evidence type="ECO:0000313" key="2">
    <source>
        <dbReference type="EMBL" id="CAF0913145.1"/>
    </source>
</evidence>
<evidence type="ECO:0000256" key="1">
    <source>
        <dbReference type="SAM" id="MobiDB-lite"/>
    </source>
</evidence>
<feature type="non-terminal residue" evidence="2">
    <location>
        <position position="1"/>
    </location>
</feature>
<gene>
    <name evidence="2" type="ORF">OXX778_LOCUS12009</name>
</gene>
<accession>A0A814ACP8</accession>
<sequence>MSLFNILDFEKYLADIIVILAKEKEEDEEESENDKANELDEETNIAEKSIR</sequence>
<evidence type="ECO:0000313" key="3">
    <source>
        <dbReference type="Proteomes" id="UP000663879"/>
    </source>
</evidence>
<dbReference type="AlphaFoldDB" id="A0A814ACP8"/>
<name>A0A814ACP8_9BILA</name>
<proteinExistence type="predicted"/>
<keyword evidence="3" id="KW-1185">Reference proteome</keyword>
<protein>
    <submittedName>
        <fullName evidence="2">Uncharacterized protein</fullName>
    </submittedName>
</protein>
<organism evidence="2 3">
    <name type="scientific">Brachionus calyciflorus</name>
    <dbReference type="NCBI Taxonomy" id="104777"/>
    <lineage>
        <taxon>Eukaryota</taxon>
        <taxon>Metazoa</taxon>
        <taxon>Spiralia</taxon>
        <taxon>Gnathifera</taxon>
        <taxon>Rotifera</taxon>
        <taxon>Eurotatoria</taxon>
        <taxon>Monogononta</taxon>
        <taxon>Pseudotrocha</taxon>
        <taxon>Ploima</taxon>
        <taxon>Brachionidae</taxon>
        <taxon>Brachionus</taxon>
    </lineage>
</organism>
<reference evidence="2" key="1">
    <citation type="submission" date="2021-02" db="EMBL/GenBank/DDBJ databases">
        <authorList>
            <person name="Nowell W R."/>
        </authorList>
    </citation>
    <scope>NUCLEOTIDE SEQUENCE</scope>
    <source>
        <strain evidence="2">Ploen Becks lab</strain>
    </source>
</reference>